<feature type="region of interest" description="Disordered" evidence="1">
    <location>
        <begin position="387"/>
        <end position="479"/>
    </location>
</feature>
<dbReference type="Gene3D" id="2.60.200.20">
    <property type="match status" value="1"/>
</dbReference>
<feature type="compositionally biased region" description="Low complexity" evidence="1">
    <location>
        <begin position="675"/>
        <end position="689"/>
    </location>
</feature>
<feature type="compositionally biased region" description="Polar residues" evidence="1">
    <location>
        <begin position="573"/>
        <end position="592"/>
    </location>
</feature>
<organism evidence="2 3">
    <name type="scientific">Meripilus lineatus</name>
    <dbReference type="NCBI Taxonomy" id="2056292"/>
    <lineage>
        <taxon>Eukaryota</taxon>
        <taxon>Fungi</taxon>
        <taxon>Dikarya</taxon>
        <taxon>Basidiomycota</taxon>
        <taxon>Agaricomycotina</taxon>
        <taxon>Agaricomycetes</taxon>
        <taxon>Polyporales</taxon>
        <taxon>Meripilaceae</taxon>
        <taxon>Meripilus</taxon>
    </lineage>
</organism>
<feature type="region of interest" description="Disordered" evidence="1">
    <location>
        <begin position="504"/>
        <end position="549"/>
    </location>
</feature>
<evidence type="ECO:0000313" key="3">
    <source>
        <dbReference type="Proteomes" id="UP001212997"/>
    </source>
</evidence>
<feature type="compositionally biased region" description="Pro residues" evidence="1">
    <location>
        <begin position="426"/>
        <end position="435"/>
    </location>
</feature>
<name>A0AAD5V019_9APHY</name>
<protein>
    <recommendedName>
        <fullName evidence="4">FHA domain-containing protein</fullName>
    </recommendedName>
</protein>
<evidence type="ECO:0008006" key="4">
    <source>
        <dbReference type="Google" id="ProtNLM"/>
    </source>
</evidence>
<reference evidence="2" key="1">
    <citation type="submission" date="2022-07" db="EMBL/GenBank/DDBJ databases">
        <title>Genome Sequence of Physisporinus lineatus.</title>
        <authorList>
            <person name="Buettner E."/>
        </authorList>
    </citation>
    <scope>NUCLEOTIDE SEQUENCE</scope>
    <source>
        <strain evidence="2">VT162</strain>
    </source>
</reference>
<feature type="compositionally biased region" description="Polar residues" evidence="1">
    <location>
        <begin position="694"/>
        <end position="716"/>
    </location>
</feature>
<feature type="compositionally biased region" description="Polar residues" evidence="1">
    <location>
        <begin position="876"/>
        <end position="889"/>
    </location>
</feature>
<feature type="compositionally biased region" description="Low complexity" evidence="1">
    <location>
        <begin position="527"/>
        <end position="537"/>
    </location>
</feature>
<accession>A0AAD5V019</accession>
<evidence type="ECO:0000313" key="2">
    <source>
        <dbReference type="EMBL" id="KAJ3482538.1"/>
    </source>
</evidence>
<dbReference type="PANTHER" id="PTHR12162:SF0">
    <property type="entry name" value="NIBRIN"/>
    <property type="match status" value="1"/>
</dbReference>
<gene>
    <name evidence="2" type="ORF">NLI96_g6912</name>
</gene>
<feature type="region of interest" description="Disordered" evidence="1">
    <location>
        <begin position="570"/>
        <end position="756"/>
    </location>
</feature>
<dbReference type="GO" id="GO:0000724">
    <property type="term" value="P:double-strand break repair via homologous recombination"/>
    <property type="evidence" value="ECO:0007669"/>
    <property type="project" value="TreeGrafter"/>
</dbReference>
<dbReference type="PANTHER" id="PTHR12162">
    <property type="entry name" value="NIBRIN-RELATED"/>
    <property type="match status" value="1"/>
</dbReference>
<feature type="region of interest" description="Disordered" evidence="1">
    <location>
        <begin position="854"/>
        <end position="1027"/>
    </location>
</feature>
<feature type="compositionally biased region" description="Acidic residues" evidence="1">
    <location>
        <begin position="636"/>
        <end position="646"/>
    </location>
</feature>
<evidence type="ECO:0000256" key="1">
    <source>
        <dbReference type="SAM" id="MobiDB-lite"/>
    </source>
</evidence>
<feature type="compositionally biased region" description="Basic and acidic residues" evidence="1">
    <location>
        <begin position="647"/>
        <end position="656"/>
    </location>
</feature>
<feature type="compositionally biased region" description="Polar residues" evidence="1">
    <location>
        <begin position="915"/>
        <end position="925"/>
    </location>
</feature>
<dbReference type="Proteomes" id="UP001212997">
    <property type="component" value="Unassembled WGS sequence"/>
</dbReference>
<dbReference type="AlphaFoldDB" id="A0AAD5V019"/>
<dbReference type="GO" id="GO:0003684">
    <property type="term" value="F:damaged DNA binding"/>
    <property type="evidence" value="ECO:0007669"/>
    <property type="project" value="TreeGrafter"/>
</dbReference>
<feature type="compositionally biased region" description="Basic and acidic residues" evidence="1">
    <location>
        <begin position="741"/>
        <end position="756"/>
    </location>
</feature>
<dbReference type="EMBL" id="JANAWD010000268">
    <property type="protein sequence ID" value="KAJ3482538.1"/>
    <property type="molecule type" value="Genomic_DNA"/>
</dbReference>
<comment type="caution">
    <text evidence="2">The sequence shown here is derived from an EMBL/GenBank/DDBJ whole genome shotgun (WGS) entry which is preliminary data.</text>
</comment>
<dbReference type="GO" id="GO:0030870">
    <property type="term" value="C:Mre11 complex"/>
    <property type="evidence" value="ECO:0007669"/>
    <property type="project" value="InterPro"/>
</dbReference>
<feature type="compositionally biased region" description="Low complexity" evidence="1">
    <location>
        <begin position="950"/>
        <end position="980"/>
    </location>
</feature>
<keyword evidence="3" id="KW-1185">Reference proteome</keyword>
<sequence>MWLCIGPFDSEVSGVINFSKTKLLKPATEYILGRKEGRSLRLNHKQVSHDHIAITVGEYTEGDVENPSAKPSLTIHNLSTKLRKVMRGELEITLNPNTPYELQDGDLIHVLNGVPISWETICCLYSPPRDPATFRIQDCANLGVSVVLTPNSAVTHHLTTTYSLTPPIATSLLSAAHLVKPDWLTALIQSGTSPNKPSPLEATFTLPRIADHRPDYSPSVPSTLRTLRTWEPNEARLNMFKEHRVIFVGEKGREVTLELRELVKRGGGEYECCAVEGGKKALHSVLAKGKGKGKNLVLIADEPAMGAAVGQDGWMELVREAADFRLRFIRSEKLTQSVVHVDYSYIDCVMEPQEGHTDAHRFSSPLPDVVPNTHIEEPTLAPQTIAPQVAAPPPEPEPEPESPREPTPPRRLIRRANRTPASRAPSIPPVEPPSAPSVAKAADQAGNVDVAKPTPAAEEEPPLPPRRLPRRANREKKLFLGVDDPSISIDASAPILPRLGEMSAPIIPAPNPSSPPRVTRLKRRAGTQQATQAFTTQLPPPEEPPLKKFKGLFEASDPDKIAQSGIEEYKNMFKTQEVPSQTQPETNPSGMGTSKAGGSTGVATGLRGLDAVPEEEEETTQTQARTQRSKRKAPGDSDEDVEMGDEEPVRLKRRAVEGANAVAPSQARNSVQPRSASKPPSSSKALSKTRSSRPDSSAKSGAGASTNSDAATNGHTGAQPGKPDKDSAFLKAVASTKRGKKHEDEFDREFNKLKISKPDLAKEDEARRREREYAVLEEFGYDGDMRGNFMVVVEIEVKERKKGQEGYRRGDGEGVRQEWVGRPDFKKFKRKVVGERRRPVDLYVEDESGFAELWTGGTSADLTLTPADPKGKKPKSSTSLTGTSRSNPTRRVVKPVMDDDDDDIPPPTLTKLTRRSATPASQLVTDKTKPTRGGSKPPSSTKPTSRKPDSSSSSKTTRSTAVAVTTTKTTRSTRAGTSSSKKTKPLFIESDDDEGENFAKALEAVSEEDEDEYQDAGETMGSEWEDG</sequence>
<dbReference type="GO" id="GO:0007095">
    <property type="term" value="P:mitotic G2 DNA damage checkpoint signaling"/>
    <property type="evidence" value="ECO:0007669"/>
    <property type="project" value="InterPro"/>
</dbReference>
<dbReference type="InterPro" id="IPR040227">
    <property type="entry name" value="Nibrin-rel"/>
</dbReference>
<feature type="compositionally biased region" description="Acidic residues" evidence="1">
    <location>
        <begin position="1005"/>
        <end position="1015"/>
    </location>
</feature>
<proteinExistence type="predicted"/>